<dbReference type="InterPro" id="IPR011009">
    <property type="entry name" value="Kinase-like_dom_sf"/>
</dbReference>
<dbReference type="KEGG" id="srum:GPZ88_08985"/>
<protein>
    <submittedName>
        <fullName evidence="3">Protein kinase</fullName>
    </submittedName>
</protein>
<dbReference type="EMBL" id="CP046919">
    <property type="protein sequence ID" value="QIM47154.1"/>
    <property type="molecule type" value="Genomic_DNA"/>
</dbReference>
<dbReference type="Proteomes" id="UP000503166">
    <property type="component" value="Chromosome"/>
</dbReference>
<evidence type="ECO:0000313" key="4">
    <source>
        <dbReference type="Proteomes" id="UP000433223"/>
    </source>
</evidence>
<evidence type="ECO:0000313" key="5">
    <source>
        <dbReference type="Proteomes" id="UP000503166"/>
    </source>
</evidence>
<organism evidence="3 5">
    <name type="scientific">Streptococcus ruminicola</name>
    <dbReference type="NCBI Taxonomy" id="2686210"/>
    <lineage>
        <taxon>Bacteria</taxon>
        <taxon>Bacillati</taxon>
        <taxon>Bacillota</taxon>
        <taxon>Bacilli</taxon>
        <taxon>Lactobacillales</taxon>
        <taxon>Streptococcaceae</taxon>
        <taxon>Streptococcus</taxon>
    </lineage>
</organism>
<keyword evidence="4" id="KW-1185">Reference proteome</keyword>
<evidence type="ECO:0000259" key="1">
    <source>
        <dbReference type="PROSITE" id="PS50011"/>
    </source>
</evidence>
<reference evidence="2 4" key="1">
    <citation type="submission" date="2019-12" db="EMBL/GenBank/DDBJ databases">
        <title>Complete genome sequence of Streptococcus lutetiensis CNU 77-61 isolated from Capra aegagrus hircus.</title>
        <authorList>
            <person name="Park S.Y."/>
            <person name="Kim J.H."/>
            <person name="Seo S.W."/>
        </authorList>
    </citation>
    <scope>NUCLEOTIDE SEQUENCE [LARGE SCALE GENOMIC DNA]</scope>
    <source>
        <strain evidence="2 4">CNU_77-61</strain>
    </source>
</reference>
<dbReference type="PROSITE" id="PS50011">
    <property type="entry name" value="PROTEIN_KINASE_DOM"/>
    <property type="match status" value="1"/>
</dbReference>
<dbReference type="InterPro" id="IPR057929">
    <property type="entry name" value="RamC_N"/>
</dbReference>
<evidence type="ECO:0000313" key="2">
    <source>
        <dbReference type="EMBL" id="QGZ27236.1"/>
    </source>
</evidence>
<dbReference type="InterPro" id="IPR008266">
    <property type="entry name" value="Tyr_kinase_AS"/>
</dbReference>
<keyword evidence="3" id="KW-0808">Transferase</keyword>
<reference evidence="3 5" key="2">
    <citation type="submission" date="2019-12" db="EMBL/GenBank/DDBJ databases">
        <title>Complete genome sequence of Streptococcus sp. CNU G2 isolated frome Bos taurus coreanae.</title>
        <authorList>
            <person name="Park S.Y."/>
            <person name="Kim J.H."/>
            <person name="Seo S.W."/>
        </authorList>
    </citation>
    <scope>NUCLEOTIDE SEQUENCE [LARGE SCALE GENOMIC DNA]</scope>
    <source>
        <strain evidence="3 5">CNU G2</strain>
    </source>
</reference>
<dbReference type="Gene3D" id="1.10.510.10">
    <property type="entry name" value="Transferase(Phosphotransferase) domain 1"/>
    <property type="match status" value="1"/>
</dbReference>
<sequence length="449" mass="53742">MTYSNYKKYLEFESEHQKCYENLLNQYCSLSNSEDNHWAYNMVREVKLEKGIKIHLSAHVLNAVIIAKMFFNFIETYNLKINFKILANLKELALQNSSIYGYSQVGKFITIYPNNDEELIFLLNKLENLYRGIKGVDIPSDFRYQLSEVVFYRYGEFIKKDDFIDKRDRKFPTDVEIPIEDYFRERFDVIPTKYIILEIINRNAKGGVYKVLNTESNRISVLKEAKNLSLLDFTNKDGISRLMSERSILRDIEKENFSPKVFGDFYVKNSYFVEEEYIEGVPLINYKELQTNYSWFLNLIDNLELLNKKYNYTYRDLSFNNIIVSKEKKVYVIDFEHALSKTEFENEERVSLFGTPGFYETNLDLSEKQAEDILGIVYLLFWSQNLKEYRHFLNLDYIAAMEYIMTFEKDRYNKISSKERFYPIYKKAFNHEYRDFSELKSEFIQILEG</sequence>
<dbReference type="Pfam" id="PF25816">
    <property type="entry name" value="RamC_N"/>
    <property type="match status" value="1"/>
</dbReference>
<dbReference type="SUPFAM" id="SSF56112">
    <property type="entry name" value="Protein kinase-like (PK-like)"/>
    <property type="match status" value="1"/>
</dbReference>
<dbReference type="GO" id="GO:0005524">
    <property type="term" value="F:ATP binding"/>
    <property type="evidence" value="ECO:0007669"/>
    <property type="project" value="InterPro"/>
</dbReference>
<dbReference type="PROSITE" id="PS00109">
    <property type="entry name" value="PROTEIN_KINASE_TYR"/>
    <property type="match status" value="1"/>
</dbReference>
<proteinExistence type="predicted"/>
<dbReference type="InterPro" id="IPR000719">
    <property type="entry name" value="Prot_kinase_dom"/>
</dbReference>
<evidence type="ECO:0000313" key="3">
    <source>
        <dbReference type="EMBL" id="QIM47154.1"/>
    </source>
</evidence>
<accession>A0A6G8I1V9</accession>
<dbReference type="Proteomes" id="UP000433223">
    <property type="component" value="Chromosome"/>
</dbReference>
<dbReference type="GO" id="GO:0004672">
    <property type="term" value="F:protein kinase activity"/>
    <property type="evidence" value="ECO:0007669"/>
    <property type="project" value="InterPro"/>
</dbReference>
<dbReference type="AlphaFoldDB" id="A0A6G8I1V9"/>
<keyword evidence="3" id="KW-0418">Kinase</keyword>
<dbReference type="EMBL" id="CP046875">
    <property type="protein sequence ID" value="QGZ27236.1"/>
    <property type="molecule type" value="Genomic_DNA"/>
</dbReference>
<dbReference type="Gene3D" id="3.30.200.20">
    <property type="entry name" value="Phosphorylase Kinase, domain 1"/>
    <property type="match status" value="1"/>
</dbReference>
<feature type="domain" description="Protein kinase" evidence="1">
    <location>
        <begin position="194"/>
        <end position="449"/>
    </location>
</feature>
<gene>
    <name evidence="2" type="ORF">GP482_03405</name>
    <name evidence="3" type="ORF">GPZ88_08985</name>
</gene>
<name>A0A6G8I1V9_9STRE</name>